<dbReference type="EMBL" id="JAGISH010000003">
    <property type="protein sequence ID" value="MBP0482449.1"/>
    <property type="molecule type" value="Genomic_DNA"/>
</dbReference>
<reference evidence="1" key="1">
    <citation type="submission" date="2021-03" db="EMBL/GenBank/DDBJ databases">
        <title>Sagittula salina sp. nov. strain M10.9X isolated from the marine waste.</title>
        <authorList>
            <person name="Satari L."/>
            <person name="Molina-Menor E."/>
            <person name="Vidal-Verdu A."/>
            <person name="Pascual J."/>
            <person name="Pereto J."/>
            <person name="Porcar M."/>
        </authorList>
    </citation>
    <scope>NUCLEOTIDE SEQUENCE</scope>
    <source>
        <strain evidence="1">M10.9X</strain>
    </source>
</reference>
<sequence>MPWAEAPAFHATLKEQTFTHLALRLPILTGVPSGPLPHWRLAQIDGEVWPVPSAAMKGHKRDN</sequence>
<dbReference type="AlphaFoldDB" id="A0A940S2Y2"/>
<protein>
    <submittedName>
        <fullName evidence="1">Uncharacterized protein</fullName>
    </submittedName>
</protein>
<comment type="caution">
    <text evidence="1">The sequence shown here is derived from an EMBL/GenBank/DDBJ whole genome shotgun (WGS) entry which is preliminary data.</text>
</comment>
<organism evidence="1 2">
    <name type="scientific">Sagittula salina</name>
    <dbReference type="NCBI Taxonomy" id="2820268"/>
    <lineage>
        <taxon>Bacteria</taxon>
        <taxon>Pseudomonadati</taxon>
        <taxon>Pseudomonadota</taxon>
        <taxon>Alphaproteobacteria</taxon>
        <taxon>Rhodobacterales</taxon>
        <taxon>Roseobacteraceae</taxon>
        <taxon>Sagittula</taxon>
    </lineage>
</organism>
<proteinExistence type="predicted"/>
<dbReference type="Proteomes" id="UP000675940">
    <property type="component" value="Unassembled WGS sequence"/>
</dbReference>
<keyword evidence="2" id="KW-1185">Reference proteome</keyword>
<name>A0A940S2Y2_9RHOB</name>
<evidence type="ECO:0000313" key="1">
    <source>
        <dbReference type="EMBL" id="MBP0482449.1"/>
    </source>
</evidence>
<dbReference type="RefSeq" id="WP_209360297.1">
    <property type="nucleotide sequence ID" value="NZ_JAGISH010000003.1"/>
</dbReference>
<accession>A0A940S2Y2</accession>
<evidence type="ECO:0000313" key="2">
    <source>
        <dbReference type="Proteomes" id="UP000675940"/>
    </source>
</evidence>
<gene>
    <name evidence="1" type="ORF">J5474_08085</name>
</gene>